<accession>A0AC35TFK2</accession>
<name>A0AC35TFK2_9BILA</name>
<dbReference type="Proteomes" id="UP000095286">
    <property type="component" value="Unplaced"/>
</dbReference>
<dbReference type="WBParaSite" id="RSKR_0000001800.1">
    <property type="protein sequence ID" value="RSKR_0000001800.1"/>
    <property type="gene ID" value="RSKR_0000001800"/>
</dbReference>
<evidence type="ECO:0000313" key="1">
    <source>
        <dbReference type="Proteomes" id="UP000095286"/>
    </source>
</evidence>
<sequence length="167" mass="17904">MSKLFECSVEKAFAHIYYAEKDITTPLRYVGLLNLVERNNNVYITGNLSNFTPGDHGFHVHEFGDISNGCMNTGMHFNPFNMTHGAPTNPNRHVGDLGNVQANDDGIVNVNIKDDKISLNGVCSIIGRAFVLHEKADDMGLGGTEASIASGNAGARIACGGILISKP</sequence>
<reference evidence="2" key="1">
    <citation type="submission" date="2016-11" db="UniProtKB">
        <authorList>
            <consortium name="WormBaseParasite"/>
        </authorList>
    </citation>
    <scope>IDENTIFICATION</scope>
    <source>
        <strain evidence="2">KR3021</strain>
    </source>
</reference>
<evidence type="ECO:0000313" key="2">
    <source>
        <dbReference type="WBParaSite" id="RSKR_0000001800.1"/>
    </source>
</evidence>
<protein>
    <submittedName>
        <fullName evidence="2">Superoxide dismutase [Cu-Zn]</fullName>
    </submittedName>
</protein>
<organism evidence="1 2">
    <name type="scientific">Rhabditophanes sp. KR3021</name>
    <dbReference type="NCBI Taxonomy" id="114890"/>
    <lineage>
        <taxon>Eukaryota</taxon>
        <taxon>Metazoa</taxon>
        <taxon>Ecdysozoa</taxon>
        <taxon>Nematoda</taxon>
        <taxon>Chromadorea</taxon>
        <taxon>Rhabditida</taxon>
        <taxon>Tylenchina</taxon>
        <taxon>Panagrolaimomorpha</taxon>
        <taxon>Strongyloidoidea</taxon>
        <taxon>Alloionematidae</taxon>
        <taxon>Rhabditophanes</taxon>
    </lineage>
</organism>
<proteinExistence type="predicted"/>